<gene>
    <name evidence="5" type="ORF">Cboi02_000310600</name>
</gene>
<dbReference type="SUPFAM" id="SSF53300">
    <property type="entry name" value="vWA-like"/>
    <property type="match status" value="1"/>
</dbReference>
<name>A0A9W6T1E2_CANBO</name>
<evidence type="ECO:0000313" key="5">
    <source>
        <dbReference type="EMBL" id="GME71154.1"/>
    </source>
</evidence>
<dbReference type="Pfam" id="PF13519">
    <property type="entry name" value="VWA_2"/>
    <property type="match status" value="1"/>
</dbReference>
<dbReference type="PROSITE" id="PS50330">
    <property type="entry name" value="UIM"/>
    <property type="match status" value="1"/>
</dbReference>
<sequence length="278" mass="30948">MGDNFTNIISYLICETNFIFIYFDSFSIDNSEFTRNGDFLTSRYQAEVDTVQMIFRRKTNANPESTVGLISMSGESVRVLSTLTTDIGRILSGLHDTKIQGQIQFITGIQVAVLALKNRQNKVQKQRVIVFVASPIQESEEELEKLAKKLKKNDIAVDVINFGETAINTSKLEKFISIVNNHDNSHLVTVSPGPTLLYEAVDRSPLFTEEGGSFGGFGGSGDFGFDDPNMDPELALALRLSMEEERARQERVQQEQQPAASLDTVTEESSENKDSESK</sequence>
<dbReference type="PROSITE" id="PS50234">
    <property type="entry name" value="VWFA"/>
    <property type="match status" value="1"/>
</dbReference>
<dbReference type="InterPro" id="IPR003903">
    <property type="entry name" value="UIM_dom"/>
</dbReference>
<comment type="similarity">
    <text evidence="1">Belongs to the proteasome subunit S5A family.</text>
</comment>
<dbReference type="InterPro" id="IPR027040">
    <property type="entry name" value="PSMD4"/>
</dbReference>
<reference evidence="5" key="1">
    <citation type="submission" date="2023-04" db="EMBL/GenBank/DDBJ databases">
        <title>Candida boidinii NBRC 10035.</title>
        <authorList>
            <person name="Ichikawa N."/>
            <person name="Sato H."/>
            <person name="Tonouchi N."/>
        </authorList>
    </citation>
    <scope>NUCLEOTIDE SEQUENCE</scope>
    <source>
        <strain evidence="5">NBRC 10035</strain>
    </source>
</reference>
<dbReference type="GO" id="GO:0005634">
    <property type="term" value="C:nucleus"/>
    <property type="evidence" value="ECO:0007669"/>
    <property type="project" value="TreeGrafter"/>
</dbReference>
<dbReference type="GO" id="GO:0036435">
    <property type="term" value="F:K48-linked polyubiquitin modification-dependent protein binding"/>
    <property type="evidence" value="ECO:0007669"/>
    <property type="project" value="UniProtKB-ARBA"/>
</dbReference>
<evidence type="ECO:0000313" key="6">
    <source>
        <dbReference type="Proteomes" id="UP001165120"/>
    </source>
</evidence>
<feature type="region of interest" description="Disordered" evidence="3">
    <location>
        <begin position="241"/>
        <end position="278"/>
    </location>
</feature>
<dbReference type="Proteomes" id="UP001165120">
    <property type="component" value="Unassembled WGS sequence"/>
</dbReference>
<dbReference type="EMBL" id="BSXN01001020">
    <property type="protein sequence ID" value="GME71154.1"/>
    <property type="molecule type" value="Genomic_DNA"/>
</dbReference>
<evidence type="ECO:0000256" key="1">
    <source>
        <dbReference type="ARBA" id="ARBA00005574"/>
    </source>
</evidence>
<feature type="domain" description="VWFA" evidence="4">
    <location>
        <begin position="17"/>
        <end position="204"/>
    </location>
</feature>
<dbReference type="Gene3D" id="1.10.287.3990">
    <property type="match status" value="1"/>
</dbReference>
<evidence type="ECO:0000256" key="2">
    <source>
        <dbReference type="ARBA" id="ARBA00022942"/>
    </source>
</evidence>
<dbReference type="GO" id="GO:0043161">
    <property type="term" value="P:proteasome-mediated ubiquitin-dependent protein catabolic process"/>
    <property type="evidence" value="ECO:0007669"/>
    <property type="project" value="TreeGrafter"/>
</dbReference>
<protein>
    <submittedName>
        <fullName evidence="5">Unnamed protein product</fullName>
    </submittedName>
</protein>
<dbReference type="InterPro" id="IPR036465">
    <property type="entry name" value="vWFA_dom_sf"/>
</dbReference>
<comment type="caution">
    <text evidence="5">The sequence shown here is derived from an EMBL/GenBank/DDBJ whole genome shotgun (WGS) entry which is preliminary data.</text>
</comment>
<keyword evidence="2" id="KW-0647">Proteasome</keyword>
<dbReference type="InterPro" id="IPR002035">
    <property type="entry name" value="VWF_A"/>
</dbReference>
<proteinExistence type="inferred from homology"/>
<accession>A0A9W6T1E2</accession>
<dbReference type="Gene3D" id="3.40.50.410">
    <property type="entry name" value="von Willebrand factor, type A domain"/>
    <property type="match status" value="1"/>
</dbReference>
<dbReference type="SMART" id="SM00327">
    <property type="entry name" value="VWA"/>
    <property type="match status" value="1"/>
</dbReference>
<dbReference type="GO" id="GO:0005829">
    <property type="term" value="C:cytosol"/>
    <property type="evidence" value="ECO:0007669"/>
    <property type="project" value="TreeGrafter"/>
</dbReference>
<dbReference type="GO" id="GO:0008540">
    <property type="term" value="C:proteasome regulatory particle, base subcomplex"/>
    <property type="evidence" value="ECO:0007669"/>
    <property type="project" value="TreeGrafter"/>
</dbReference>
<feature type="compositionally biased region" description="Basic and acidic residues" evidence="3">
    <location>
        <begin position="241"/>
        <end position="253"/>
    </location>
</feature>
<keyword evidence="6" id="KW-1185">Reference proteome</keyword>
<dbReference type="FunFam" id="3.40.50.410:FF:000005">
    <property type="entry name" value="26S proteasome non-ATPase regulatory subunit 4"/>
    <property type="match status" value="1"/>
</dbReference>
<dbReference type="AlphaFoldDB" id="A0A9W6T1E2"/>
<dbReference type="PANTHER" id="PTHR10223">
    <property type="entry name" value="26S PROTEASOME NON-ATPASE REGULATORY SUBUNIT 4"/>
    <property type="match status" value="1"/>
</dbReference>
<dbReference type="PANTHER" id="PTHR10223:SF0">
    <property type="entry name" value="26S PROTEASOME NON-ATPASE REGULATORY SUBUNIT 4"/>
    <property type="match status" value="1"/>
</dbReference>
<evidence type="ECO:0000259" key="4">
    <source>
        <dbReference type="PROSITE" id="PS50234"/>
    </source>
</evidence>
<organism evidence="5 6">
    <name type="scientific">Candida boidinii</name>
    <name type="common">Yeast</name>
    <dbReference type="NCBI Taxonomy" id="5477"/>
    <lineage>
        <taxon>Eukaryota</taxon>
        <taxon>Fungi</taxon>
        <taxon>Dikarya</taxon>
        <taxon>Ascomycota</taxon>
        <taxon>Saccharomycotina</taxon>
        <taxon>Pichiomycetes</taxon>
        <taxon>Pichiales</taxon>
        <taxon>Pichiaceae</taxon>
        <taxon>Ogataea</taxon>
        <taxon>Ogataea/Candida clade</taxon>
    </lineage>
</organism>
<evidence type="ECO:0000256" key="3">
    <source>
        <dbReference type="SAM" id="MobiDB-lite"/>
    </source>
</evidence>